<dbReference type="InterPro" id="IPR025312">
    <property type="entry name" value="DUF4216"/>
</dbReference>
<dbReference type="Pfam" id="PF13952">
    <property type="entry name" value="DUF4216"/>
    <property type="match status" value="1"/>
</dbReference>
<feature type="domain" description="Transposase-associated" evidence="3">
    <location>
        <begin position="3"/>
        <end position="75"/>
    </location>
</feature>
<protein>
    <submittedName>
        <fullName evidence="5">Uncharacterized protein LOC120267333</fullName>
    </submittedName>
</protein>
<keyword evidence="4" id="KW-1185">Reference proteome</keyword>
<feature type="domain" description="DUF4216" evidence="1">
    <location>
        <begin position="583"/>
        <end position="659"/>
    </location>
</feature>
<evidence type="ECO:0000259" key="2">
    <source>
        <dbReference type="Pfam" id="PF13960"/>
    </source>
</evidence>
<accession>A0AB40BU11</accession>
<name>A0AB40BU11_DIOCR</name>
<dbReference type="PANTHER" id="PTHR48258">
    <property type="entry name" value="DUF4218 DOMAIN-CONTAINING PROTEIN-RELATED"/>
    <property type="match status" value="1"/>
</dbReference>
<feature type="domain" description="DUF4218" evidence="2">
    <location>
        <begin position="311"/>
        <end position="423"/>
    </location>
</feature>
<dbReference type="AlphaFoldDB" id="A0AB40BU11"/>
<proteinExistence type="predicted"/>
<dbReference type="InterPro" id="IPR025452">
    <property type="entry name" value="DUF4218"/>
</dbReference>
<dbReference type="PANTHER" id="PTHR48258:SF15">
    <property type="entry name" value="OS02G0543900 PROTEIN"/>
    <property type="match status" value="1"/>
</dbReference>
<evidence type="ECO:0000313" key="5">
    <source>
        <dbReference type="RefSeq" id="XP_039130922.1"/>
    </source>
</evidence>
<evidence type="ECO:0000259" key="1">
    <source>
        <dbReference type="Pfam" id="PF13952"/>
    </source>
</evidence>
<dbReference type="Pfam" id="PF13963">
    <property type="entry name" value="Transpos_assoc"/>
    <property type="match status" value="1"/>
</dbReference>
<dbReference type="InterPro" id="IPR029480">
    <property type="entry name" value="Transpos_assoc"/>
</dbReference>
<dbReference type="RefSeq" id="XP_039130922.1">
    <property type="nucleotide sequence ID" value="XM_039274988.1"/>
</dbReference>
<evidence type="ECO:0000313" key="4">
    <source>
        <dbReference type="Proteomes" id="UP001515500"/>
    </source>
</evidence>
<sequence>MDKSWMYKPRQSREYQEGVDQFLEFAFNNESVGGKIMCPCKHCVNSLWQTRDEAKVHLICDGFLRGYTQWVCHGEFSSINDIASSSSTHILETSQVQEAIRANFRGFDNMEALLHDTMGMIGQLGGQELNFQMFRNTSDAQDDGDDNCQDSDEDIEELAEGISVEQFGDGCAEENSNFLKLLRDVEEELFPGCKTFSKLSFIIHLYHIKCLGGWTEKSFAKVLELLGRAFGEQSSWPKSSYEVVKDIKVPDGYASNISRCVNLQERKIGGLKSHDCHVLVQDILPLALRACNPPKEVIQVVSELATIFKSLCSKVVDVNELEELQNQIVMTICQMEKIFLPSFFTIMVHLIIHLVEEMKLGGPINFRWMYPFERFFMRFKSYVKNRTHPEGSIAEGYIAEECLTFCSRYLQGVETKFNRPMRNPNPPTNDQVKYLFSSVGQHIGKIEEIVLDEISLVQAHRYVLRHCDDIENFRREFIELEKRKRRRHSRLSEVELEKLVNENFHLWFRSKVLEKDYPDIPEEVVALGVGPNKVAKRYSGFIINGFRFHTKSRDENRMTQNSGVVNTSEVGSVNYYGRLRDIIELDYYGNFKVVLFKCDWVDVHHNTGIRQDEFGFTLVNFSRLIHTGEKLEHDPYVFSSQVEQVFYVQDLKNENWSIVIKTRPRDLFDMGDIDH</sequence>
<dbReference type="Pfam" id="PF13960">
    <property type="entry name" value="DUF4218"/>
    <property type="match status" value="1"/>
</dbReference>
<dbReference type="GeneID" id="120267333"/>
<organism evidence="4 5">
    <name type="scientific">Dioscorea cayennensis subsp. rotundata</name>
    <name type="common">White Guinea yam</name>
    <name type="synonym">Dioscorea rotundata</name>
    <dbReference type="NCBI Taxonomy" id="55577"/>
    <lineage>
        <taxon>Eukaryota</taxon>
        <taxon>Viridiplantae</taxon>
        <taxon>Streptophyta</taxon>
        <taxon>Embryophyta</taxon>
        <taxon>Tracheophyta</taxon>
        <taxon>Spermatophyta</taxon>
        <taxon>Magnoliopsida</taxon>
        <taxon>Liliopsida</taxon>
        <taxon>Dioscoreales</taxon>
        <taxon>Dioscoreaceae</taxon>
        <taxon>Dioscorea</taxon>
    </lineage>
</organism>
<reference evidence="5" key="1">
    <citation type="submission" date="2025-08" db="UniProtKB">
        <authorList>
            <consortium name="RefSeq"/>
        </authorList>
    </citation>
    <scope>IDENTIFICATION</scope>
</reference>
<evidence type="ECO:0000259" key="3">
    <source>
        <dbReference type="Pfam" id="PF13963"/>
    </source>
</evidence>
<gene>
    <name evidence="5" type="primary">LOC120267333</name>
</gene>
<dbReference type="Proteomes" id="UP001515500">
    <property type="component" value="Chromosome 8"/>
</dbReference>